<comment type="caution">
    <text evidence="1">The sequence shown here is derived from an EMBL/GenBank/DDBJ whole genome shotgun (WGS) entry which is preliminary data.</text>
</comment>
<accession>K1TIL9</accession>
<dbReference type="EMBL" id="AJWY01006702">
    <property type="protein sequence ID" value="EKC66105.1"/>
    <property type="molecule type" value="Genomic_DNA"/>
</dbReference>
<sequence>MFASVPAYASFKVYPGDFSLNNAKFSFVDTYQVRSVAPALTYMEGSAKLENGILSLAILPNEGIGNNTYATSLDVTMYGQYTSASDYFTVSRTHASVK</sequence>
<evidence type="ECO:0000313" key="1">
    <source>
        <dbReference type="EMBL" id="EKC66105.1"/>
    </source>
</evidence>
<proteinExistence type="predicted"/>
<name>K1TIL9_9ZZZZ</name>
<feature type="non-terminal residue" evidence="1">
    <location>
        <position position="98"/>
    </location>
</feature>
<reference evidence="1" key="1">
    <citation type="journal article" date="2013" name="Environ. Microbiol.">
        <title>Microbiota from the distal guts of lean and obese adolescents exhibit partial functional redundancy besides clear differences in community structure.</title>
        <authorList>
            <person name="Ferrer M."/>
            <person name="Ruiz A."/>
            <person name="Lanza F."/>
            <person name="Haange S.B."/>
            <person name="Oberbach A."/>
            <person name="Till H."/>
            <person name="Bargiela R."/>
            <person name="Campoy C."/>
            <person name="Segura M.T."/>
            <person name="Richter M."/>
            <person name="von Bergen M."/>
            <person name="Seifert J."/>
            <person name="Suarez A."/>
        </authorList>
    </citation>
    <scope>NUCLEOTIDE SEQUENCE</scope>
</reference>
<protein>
    <submittedName>
        <fullName evidence="1">Lipoprotein</fullName>
    </submittedName>
</protein>
<dbReference type="AlphaFoldDB" id="K1TIL9"/>
<gene>
    <name evidence="1" type="ORF">LEA_09978</name>
</gene>
<organism evidence="1">
    <name type="scientific">human gut metagenome</name>
    <dbReference type="NCBI Taxonomy" id="408170"/>
    <lineage>
        <taxon>unclassified sequences</taxon>
        <taxon>metagenomes</taxon>
        <taxon>organismal metagenomes</taxon>
    </lineage>
</organism>
<keyword evidence="1" id="KW-0449">Lipoprotein</keyword>